<accession>A0ACC1P3P2</accession>
<gene>
    <name evidence="1" type="ORF">NUW54_g9845</name>
</gene>
<name>A0ACC1P3P2_9APHY</name>
<proteinExistence type="predicted"/>
<sequence length="208" mass="22618">MRAVFSIPGRADRISASRGRPLSAFGKISTQAHRAARSYPFDRSATRSETSLHEATLRCPSPPLPQSSQPPTSPPGSSLPYPAPRPLTRQPPKKFRISLARRQRKARTVRAGARAGGQCVCNRENVLRTLQIIRYVLPQAPTSPDESIRTPPPVRLLSIYESGPTRGGRPTSCSSVLRSSESTLTVSSTRSEVKNLIGQNGKNFSTCS</sequence>
<organism evidence="1 2">
    <name type="scientific">Trametes sanguinea</name>
    <dbReference type="NCBI Taxonomy" id="158606"/>
    <lineage>
        <taxon>Eukaryota</taxon>
        <taxon>Fungi</taxon>
        <taxon>Dikarya</taxon>
        <taxon>Basidiomycota</taxon>
        <taxon>Agaricomycotina</taxon>
        <taxon>Agaricomycetes</taxon>
        <taxon>Polyporales</taxon>
        <taxon>Polyporaceae</taxon>
        <taxon>Trametes</taxon>
    </lineage>
</organism>
<protein>
    <submittedName>
        <fullName evidence="1">Uncharacterized protein</fullName>
    </submittedName>
</protein>
<evidence type="ECO:0000313" key="1">
    <source>
        <dbReference type="EMBL" id="KAJ2986251.1"/>
    </source>
</evidence>
<reference evidence="1" key="1">
    <citation type="submission" date="2022-08" db="EMBL/GenBank/DDBJ databases">
        <title>Genome Sequence of Pycnoporus sanguineus.</title>
        <authorList>
            <person name="Buettner E."/>
        </authorList>
    </citation>
    <scope>NUCLEOTIDE SEQUENCE</scope>
    <source>
        <strain evidence="1">CG-C14</strain>
    </source>
</reference>
<evidence type="ECO:0000313" key="2">
    <source>
        <dbReference type="Proteomes" id="UP001144978"/>
    </source>
</evidence>
<dbReference type="Proteomes" id="UP001144978">
    <property type="component" value="Unassembled WGS sequence"/>
</dbReference>
<dbReference type="EMBL" id="JANSHE010003398">
    <property type="protein sequence ID" value="KAJ2986251.1"/>
    <property type="molecule type" value="Genomic_DNA"/>
</dbReference>
<keyword evidence="2" id="KW-1185">Reference proteome</keyword>
<comment type="caution">
    <text evidence="1">The sequence shown here is derived from an EMBL/GenBank/DDBJ whole genome shotgun (WGS) entry which is preliminary data.</text>
</comment>